<keyword evidence="2" id="KW-1185">Reference proteome</keyword>
<evidence type="ECO:0000313" key="2">
    <source>
        <dbReference type="Proteomes" id="UP000076502"/>
    </source>
</evidence>
<name>A0A154P0Q2_DUFNO</name>
<organism evidence="1 2">
    <name type="scientific">Dufourea novaeangliae</name>
    <name type="common">Sweat bee</name>
    <dbReference type="NCBI Taxonomy" id="178035"/>
    <lineage>
        <taxon>Eukaryota</taxon>
        <taxon>Metazoa</taxon>
        <taxon>Ecdysozoa</taxon>
        <taxon>Arthropoda</taxon>
        <taxon>Hexapoda</taxon>
        <taxon>Insecta</taxon>
        <taxon>Pterygota</taxon>
        <taxon>Neoptera</taxon>
        <taxon>Endopterygota</taxon>
        <taxon>Hymenoptera</taxon>
        <taxon>Apocrita</taxon>
        <taxon>Aculeata</taxon>
        <taxon>Apoidea</taxon>
        <taxon>Anthophila</taxon>
        <taxon>Halictidae</taxon>
        <taxon>Rophitinae</taxon>
        <taxon>Dufourea</taxon>
    </lineage>
</organism>
<reference evidence="1 2" key="1">
    <citation type="submission" date="2015-07" db="EMBL/GenBank/DDBJ databases">
        <title>The genome of Dufourea novaeangliae.</title>
        <authorList>
            <person name="Pan H."/>
            <person name="Kapheim K."/>
        </authorList>
    </citation>
    <scope>NUCLEOTIDE SEQUENCE [LARGE SCALE GENOMIC DNA]</scope>
    <source>
        <strain evidence="1">0120121106</strain>
        <tissue evidence="1">Whole body</tissue>
    </source>
</reference>
<protein>
    <submittedName>
        <fullName evidence="1">Uncharacterized protein</fullName>
    </submittedName>
</protein>
<dbReference type="AlphaFoldDB" id="A0A154P0Q2"/>
<dbReference type="EMBL" id="KQ434793">
    <property type="protein sequence ID" value="KZC05509.1"/>
    <property type="molecule type" value="Genomic_DNA"/>
</dbReference>
<sequence>MKIEVQWITEVSKHVACLTENYRCDKNDSKNLLMFTFLASGNLLVYTGY</sequence>
<evidence type="ECO:0000313" key="1">
    <source>
        <dbReference type="EMBL" id="KZC05509.1"/>
    </source>
</evidence>
<accession>A0A154P0Q2</accession>
<gene>
    <name evidence="1" type="ORF">WN55_06992</name>
</gene>
<proteinExistence type="predicted"/>
<dbReference type="Proteomes" id="UP000076502">
    <property type="component" value="Unassembled WGS sequence"/>
</dbReference>